<evidence type="ECO:0000313" key="4">
    <source>
        <dbReference type="Proteomes" id="UP001595533"/>
    </source>
</evidence>
<proteinExistence type="inferred from homology"/>
<sequence>MSFQKHNSSQYPDHLLCEADGLRHLQQQLSAINSPIKTPQVISISKDTLELERIQAVGGSRSQWRQFGKALATLHQQQQPRYGWYADNYIGLNPQINMQTVDWGSFFYQYRLLAQARMIIDQSRQQLVLQAMDACASQLIEFLDKEVDHPALLHGDLWSGNVLFDQQHAWLIDPAIYCGDADADVAMTELFGGFPGIFYQSYRSVRTISEQYPLKKVIYNLYHQLNHLNLFGDSYWPAVDRDLRTLHRQLAG</sequence>
<dbReference type="GO" id="GO:0016301">
    <property type="term" value="F:kinase activity"/>
    <property type="evidence" value="ECO:0007669"/>
    <property type="project" value="UniProtKB-KW"/>
</dbReference>
<comment type="similarity">
    <text evidence="1 2">Belongs to the fructosamine kinase family.</text>
</comment>
<keyword evidence="2 3" id="KW-0418">Kinase</keyword>
<dbReference type="Proteomes" id="UP001595533">
    <property type="component" value="Unassembled WGS sequence"/>
</dbReference>
<dbReference type="SUPFAM" id="SSF56112">
    <property type="entry name" value="Protein kinase-like (PK-like)"/>
    <property type="match status" value="1"/>
</dbReference>
<name>A0ABV7J7X3_9GAMM</name>
<dbReference type="InterPro" id="IPR011009">
    <property type="entry name" value="Kinase-like_dom_sf"/>
</dbReference>
<dbReference type="PANTHER" id="PTHR12149">
    <property type="entry name" value="FRUCTOSAMINE 3 KINASE-RELATED PROTEIN"/>
    <property type="match status" value="1"/>
</dbReference>
<evidence type="ECO:0000256" key="1">
    <source>
        <dbReference type="ARBA" id="ARBA00009460"/>
    </source>
</evidence>
<gene>
    <name evidence="3" type="ORF">ACFODZ_01825</name>
</gene>
<dbReference type="InterPro" id="IPR016477">
    <property type="entry name" value="Fructo-/Ketosamine-3-kinase"/>
</dbReference>
<dbReference type="PANTHER" id="PTHR12149:SF8">
    <property type="entry name" value="PROTEIN-RIBULOSAMINE 3-KINASE"/>
    <property type="match status" value="1"/>
</dbReference>
<dbReference type="RefSeq" id="WP_077409630.1">
    <property type="nucleotide sequence ID" value="NZ_JBHRTS010000001.1"/>
</dbReference>
<dbReference type="PIRSF" id="PIRSF006221">
    <property type="entry name" value="Ketosamine-3-kinase"/>
    <property type="match status" value="1"/>
</dbReference>
<evidence type="ECO:0000313" key="3">
    <source>
        <dbReference type="EMBL" id="MFC3192970.1"/>
    </source>
</evidence>
<organism evidence="3 4">
    <name type="scientific">Marinicella sediminis</name>
    <dbReference type="NCBI Taxonomy" id="1792834"/>
    <lineage>
        <taxon>Bacteria</taxon>
        <taxon>Pseudomonadati</taxon>
        <taxon>Pseudomonadota</taxon>
        <taxon>Gammaproteobacteria</taxon>
        <taxon>Lysobacterales</taxon>
        <taxon>Marinicellaceae</taxon>
        <taxon>Marinicella</taxon>
    </lineage>
</organism>
<dbReference type="Gene3D" id="3.90.1200.10">
    <property type="match status" value="1"/>
</dbReference>
<dbReference type="Pfam" id="PF03881">
    <property type="entry name" value="Fructosamin_kin"/>
    <property type="match status" value="1"/>
</dbReference>
<keyword evidence="4" id="KW-1185">Reference proteome</keyword>
<keyword evidence="2" id="KW-0808">Transferase</keyword>
<protein>
    <submittedName>
        <fullName evidence="3">Fructosamine kinase family protein</fullName>
    </submittedName>
</protein>
<dbReference type="EMBL" id="JBHRTS010000001">
    <property type="protein sequence ID" value="MFC3192970.1"/>
    <property type="molecule type" value="Genomic_DNA"/>
</dbReference>
<comment type="caution">
    <text evidence="3">The sequence shown here is derived from an EMBL/GenBank/DDBJ whole genome shotgun (WGS) entry which is preliminary data.</text>
</comment>
<accession>A0ABV7J7X3</accession>
<reference evidence="4" key="1">
    <citation type="journal article" date="2019" name="Int. J. Syst. Evol. Microbiol.">
        <title>The Global Catalogue of Microorganisms (GCM) 10K type strain sequencing project: providing services to taxonomists for standard genome sequencing and annotation.</title>
        <authorList>
            <consortium name="The Broad Institute Genomics Platform"/>
            <consortium name="The Broad Institute Genome Sequencing Center for Infectious Disease"/>
            <person name="Wu L."/>
            <person name="Ma J."/>
        </authorList>
    </citation>
    <scope>NUCLEOTIDE SEQUENCE [LARGE SCALE GENOMIC DNA]</scope>
    <source>
        <strain evidence="4">KCTC 42953</strain>
    </source>
</reference>
<evidence type="ECO:0000256" key="2">
    <source>
        <dbReference type="PIRNR" id="PIRNR006221"/>
    </source>
</evidence>